<evidence type="ECO:0008006" key="4">
    <source>
        <dbReference type="Google" id="ProtNLM"/>
    </source>
</evidence>
<dbReference type="AlphaFoldDB" id="A0A2A3MJV3"/>
<evidence type="ECO:0000256" key="1">
    <source>
        <dbReference type="SAM" id="MobiDB-lite"/>
    </source>
</evidence>
<gene>
    <name evidence="2" type="ORF">CNQ84_06325</name>
</gene>
<dbReference type="Proteomes" id="UP000242313">
    <property type="component" value="Unassembled WGS sequence"/>
</dbReference>
<reference evidence="2 3" key="1">
    <citation type="submission" date="2017-09" db="EMBL/GenBank/DDBJ databases">
        <title>Pseudomonas abyssi sp. nov. isolated from Abyssopelagic Water.</title>
        <authorList>
            <person name="Wei Y."/>
        </authorList>
    </citation>
    <scope>NUCLEOTIDE SEQUENCE [LARGE SCALE GENOMIC DNA]</scope>
    <source>
        <strain evidence="2 3">MT5</strain>
    </source>
</reference>
<evidence type="ECO:0000313" key="3">
    <source>
        <dbReference type="Proteomes" id="UP000242313"/>
    </source>
</evidence>
<organism evidence="2 3">
    <name type="scientific">Pseudomonas abyssi</name>
    <dbReference type="NCBI Taxonomy" id="170540"/>
    <lineage>
        <taxon>Bacteria</taxon>
        <taxon>Pseudomonadati</taxon>
        <taxon>Pseudomonadota</taxon>
        <taxon>Gammaproteobacteria</taxon>
        <taxon>Pseudomonadales</taxon>
        <taxon>Pseudomonadaceae</taxon>
        <taxon>Pseudomonas</taxon>
    </lineage>
</organism>
<proteinExistence type="predicted"/>
<sequence>MTIARRLPYTVPMRLATLTLTLLGYLLLTGCQPQPAAEQQMENYLDRLARVLRQDWQPFSADSLSRYRLPERRDSLYSIAPERIGLLDLLVDVNPCRPLQQRVAERNSVLGKVMPWSSRLAYEGELLRAMEQCLGTLSEPDQQPLRSELSAIAERKRSQLPQVYWNTINTSTELASYLRFTDTPLPVQEQPLDDTAALAALQQLTSIGAALPAQLPPELEQIEQPLQTLQRSPNGSQLITALAQTRHGLQQATAMLQAQPGRYLCPMGTPSARSKVLLNVFVLFYAGEIQPYLAQLQRLGQPWSESVIALRAVPGIPPATAAALDQLAGTPQSLWEQYQAALKAHTDAWQQQLGACQSQPGQAGWEQRDQHSAD</sequence>
<protein>
    <recommendedName>
        <fullName evidence="4">DUF3080 domain-containing protein</fullName>
    </recommendedName>
</protein>
<dbReference type="Pfam" id="PF11279">
    <property type="entry name" value="DUF3080"/>
    <property type="match status" value="1"/>
</dbReference>
<comment type="caution">
    <text evidence="2">The sequence shown here is derived from an EMBL/GenBank/DDBJ whole genome shotgun (WGS) entry which is preliminary data.</text>
</comment>
<feature type="region of interest" description="Disordered" evidence="1">
    <location>
        <begin position="355"/>
        <end position="374"/>
    </location>
</feature>
<name>A0A2A3MJV3_9PSED</name>
<keyword evidence="3" id="KW-1185">Reference proteome</keyword>
<evidence type="ECO:0000313" key="2">
    <source>
        <dbReference type="EMBL" id="PBK05062.1"/>
    </source>
</evidence>
<dbReference type="EMBL" id="NTMR01000008">
    <property type="protein sequence ID" value="PBK05062.1"/>
    <property type="molecule type" value="Genomic_DNA"/>
</dbReference>
<dbReference type="PROSITE" id="PS51257">
    <property type="entry name" value="PROKAR_LIPOPROTEIN"/>
    <property type="match status" value="1"/>
</dbReference>
<accession>A0A2A3MJV3</accession>
<dbReference type="InterPro" id="IPR021431">
    <property type="entry name" value="DUF3080"/>
</dbReference>